<name>A0A0D2BRH7_9EURO</name>
<feature type="transmembrane region" description="Helical" evidence="1">
    <location>
        <begin position="20"/>
        <end position="38"/>
    </location>
</feature>
<keyword evidence="1" id="KW-1133">Transmembrane helix</keyword>
<sequence>MAPATHSENAALFSQLRTLAMTFPLQLLAAIIVLRLVWNKFQRRLVSIPGPPVAAYTKF</sequence>
<evidence type="ECO:0000256" key="1">
    <source>
        <dbReference type="SAM" id="Phobius"/>
    </source>
</evidence>
<dbReference type="STRING" id="91928.A0A0D2BRH7"/>
<protein>
    <submittedName>
        <fullName evidence="2">Uncharacterized protein</fullName>
    </submittedName>
</protein>
<accession>A0A0D2BRH7</accession>
<keyword evidence="1" id="KW-0472">Membrane</keyword>
<proteinExistence type="predicted"/>
<dbReference type="EMBL" id="KN847492">
    <property type="protein sequence ID" value="KIW21678.1"/>
    <property type="molecule type" value="Genomic_DNA"/>
</dbReference>
<organism evidence="2 3">
    <name type="scientific">Exophiala spinifera</name>
    <dbReference type="NCBI Taxonomy" id="91928"/>
    <lineage>
        <taxon>Eukaryota</taxon>
        <taxon>Fungi</taxon>
        <taxon>Dikarya</taxon>
        <taxon>Ascomycota</taxon>
        <taxon>Pezizomycotina</taxon>
        <taxon>Eurotiomycetes</taxon>
        <taxon>Chaetothyriomycetidae</taxon>
        <taxon>Chaetothyriales</taxon>
        <taxon>Herpotrichiellaceae</taxon>
        <taxon>Exophiala</taxon>
    </lineage>
</organism>
<gene>
    <name evidence="2" type="ORF">PV08_02258</name>
</gene>
<dbReference type="RefSeq" id="XP_016241894.1">
    <property type="nucleotide sequence ID" value="XM_016376618.1"/>
</dbReference>
<evidence type="ECO:0000313" key="3">
    <source>
        <dbReference type="Proteomes" id="UP000053328"/>
    </source>
</evidence>
<dbReference type="AlphaFoldDB" id="A0A0D2BRH7"/>
<dbReference type="GeneID" id="27329341"/>
<evidence type="ECO:0000313" key="2">
    <source>
        <dbReference type="EMBL" id="KIW21678.1"/>
    </source>
</evidence>
<keyword evidence="1" id="KW-0812">Transmembrane</keyword>
<dbReference type="HOGENOM" id="CLU_2960754_0_0_1"/>
<dbReference type="VEuPathDB" id="FungiDB:PV08_02258"/>
<reference evidence="2 3" key="1">
    <citation type="submission" date="2015-01" db="EMBL/GenBank/DDBJ databases">
        <title>The Genome Sequence of Exophiala spinifera CBS89968.</title>
        <authorList>
            <consortium name="The Broad Institute Genomics Platform"/>
            <person name="Cuomo C."/>
            <person name="de Hoog S."/>
            <person name="Gorbushina A."/>
            <person name="Stielow B."/>
            <person name="Teixiera M."/>
            <person name="Abouelleil A."/>
            <person name="Chapman S.B."/>
            <person name="Priest M."/>
            <person name="Young S.K."/>
            <person name="Wortman J."/>
            <person name="Nusbaum C."/>
            <person name="Birren B."/>
        </authorList>
    </citation>
    <scope>NUCLEOTIDE SEQUENCE [LARGE SCALE GENOMIC DNA]</scope>
    <source>
        <strain evidence="2 3">CBS 89968</strain>
    </source>
</reference>
<keyword evidence="3" id="KW-1185">Reference proteome</keyword>
<dbReference type="Proteomes" id="UP000053328">
    <property type="component" value="Unassembled WGS sequence"/>
</dbReference>